<keyword evidence="2" id="KW-1185">Reference proteome</keyword>
<reference evidence="1 2" key="1">
    <citation type="journal article" date="2014" name="BMC Genomics">
        <title>Genome sequencing of four Aureobasidium pullulans varieties: biotechnological potential, stress tolerance, and description of new species.</title>
        <authorList>
            <person name="Gostin Ar C."/>
            <person name="Ohm R.A."/>
            <person name="Kogej T."/>
            <person name="Sonjak S."/>
            <person name="Turk M."/>
            <person name="Zajc J."/>
            <person name="Zalar P."/>
            <person name="Grube M."/>
            <person name="Sun H."/>
            <person name="Han J."/>
            <person name="Sharma A."/>
            <person name="Chiniquy J."/>
            <person name="Ngan C.Y."/>
            <person name="Lipzen A."/>
            <person name="Barry K."/>
            <person name="Grigoriev I.V."/>
            <person name="Gunde-Cimerman N."/>
        </authorList>
    </citation>
    <scope>NUCLEOTIDE SEQUENCE [LARGE SCALE GENOMIC DNA]</scope>
    <source>
        <strain evidence="1 2">EXF-150</strain>
    </source>
</reference>
<dbReference type="HOGENOM" id="CLU_1204573_0_0_1"/>
<dbReference type="EMBL" id="KL584985">
    <property type="protein sequence ID" value="KEQ82983.1"/>
    <property type="molecule type" value="Genomic_DNA"/>
</dbReference>
<proteinExistence type="predicted"/>
<dbReference type="RefSeq" id="XP_029759170.1">
    <property type="nucleotide sequence ID" value="XM_029909064.1"/>
</dbReference>
<accession>A0A074XC32</accession>
<evidence type="ECO:0000313" key="2">
    <source>
        <dbReference type="Proteomes" id="UP000030706"/>
    </source>
</evidence>
<sequence length="230" mass="25616">MAGGISPTPILTPIILHASPLFCTCHVVSVCKPCIRYMCRRVGWPKRRSFPLSSVPAVRASSPRSNSGQRLFSREQVLPVSSLSSCRMSFDMKNHEIPVLTPVLMAATGEEYLQLCICVLSVSRHVRAATQRTLSNGLISKSMTHLDILKYHAYKGRPSSHRVSKHDASDTMTRSIPIAQYPWAQNHWGDCCEQLSMFRAHWSKTGVVGGVVEEEYKSRCASSSFKFCQA</sequence>
<gene>
    <name evidence="1" type="ORF">M438DRAFT_39104</name>
</gene>
<dbReference type="AlphaFoldDB" id="A0A074XC32"/>
<name>A0A074XC32_AURPU</name>
<organism evidence="1 2">
    <name type="scientific">Aureobasidium pullulans EXF-150</name>
    <dbReference type="NCBI Taxonomy" id="1043002"/>
    <lineage>
        <taxon>Eukaryota</taxon>
        <taxon>Fungi</taxon>
        <taxon>Dikarya</taxon>
        <taxon>Ascomycota</taxon>
        <taxon>Pezizomycotina</taxon>
        <taxon>Dothideomycetes</taxon>
        <taxon>Dothideomycetidae</taxon>
        <taxon>Dothideales</taxon>
        <taxon>Saccotheciaceae</taxon>
        <taxon>Aureobasidium</taxon>
    </lineage>
</organism>
<dbReference type="GeneID" id="40751370"/>
<dbReference type="Proteomes" id="UP000030706">
    <property type="component" value="Unassembled WGS sequence"/>
</dbReference>
<evidence type="ECO:0000313" key="1">
    <source>
        <dbReference type="EMBL" id="KEQ82983.1"/>
    </source>
</evidence>
<protein>
    <submittedName>
        <fullName evidence="1">Uncharacterized protein</fullName>
    </submittedName>
</protein>